<accession>A0A0M8ZQK3</accession>
<dbReference type="EMBL" id="KQ435964">
    <property type="protein sequence ID" value="KOX67946.1"/>
    <property type="molecule type" value="Genomic_DNA"/>
</dbReference>
<reference evidence="1 2" key="1">
    <citation type="submission" date="2015-07" db="EMBL/GenBank/DDBJ databases">
        <title>The genome of Melipona quadrifasciata.</title>
        <authorList>
            <person name="Pan H."/>
            <person name="Kapheim K."/>
        </authorList>
    </citation>
    <scope>NUCLEOTIDE SEQUENCE [LARGE SCALE GENOMIC DNA]</scope>
    <source>
        <strain evidence="1">0111107301</strain>
        <tissue evidence="1">Whole body</tissue>
    </source>
</reference>
<evidence type="ECO:0000313" key="1">
    <source>
        <dbReference type="EMBL" id="KOX67946.1"/>
    </source>
</evidence>
<dbReference type="Proteomes" id="UP000053105">
    <property type="component" value="Unassembled WGS sequence"/>
</dbReference>
<gene>
    <name evidence="1" type="ORF">WN51_07926</name>
</gene>
<name>A0A0M8ZQK3_9HYME</name>
<proteinExistence type="predicted"/>
<organism evidence="1 2">
    <name type="scientific">Melipona quadrifasciata</name>
    <dbReference type="NCBI Taxonomy" id="166423"/>
    <lineage>
        <taxon>Eukaryota</taxon>
        <taxon>Metazoa</taxon>
        <taxon>Ecdysozoa</taxon>
        <taxon>Arthropoda</taxon>
        <taxon>Hexapoda</taxon>
        <taxon>Insecta</taxon>
        <taxon>Pterygota</taxon>
        <taxon>Neoptera</taxon>
        <taxon>Endopterygota</taxon>
        <taxon>Hymenoptera</taxon>
        <taxon>Apocrita</taxon>
        <taxon>Aculeata</taxon>
        <taxon>Apoidea</taxon>
        <taxon>Anthophila</taxon>
        <taxon>Apidae</taxon>
        <taxon>Melipona</taxon>
    </lineage>
</organism>
<protein>
    <submittedName>
        <fullName evidence="1">Uncharacterized protein</fullName>
    </submittedName>
</protein>
<dbReference type="AlphaFoldDB" id="A0A0M8ZQK3"/>
<sequence length="296" mass="32910">MDCKCCCMSHPAAETLLEGLALSFGVSGKSVYRPEVNVQAATSTRGRQMSQLVRACSSVPILNRKLKGEDWETYKAKEIDQILNINLSSFKNPGELLITAMLHNYVLRALMTFKIGSSPVTYRPSPGASLSNAKPGSNATDVTNAAPFRLQTRNHGIIASYREEEKDLKIPFAMDRDESLFETKRPRPSSWVFLTTEYGLQIMQQIVVQRILKSLEIVQESSDAYSDRHASDYKAVFQMAWSKIARKASKLPGGLSSMHITRVVATPTDKLFFPPCRRELPGEAVNNCGVYATLQP</sequence>
<keyword evidence="2" id="KW-1185">Reference proteome</keyword>
<evidence type="ECO:0000313" key="2">
    <source>
        <dbReference type="Proteomes" id="UP000053105"/>
    </source>
</evidence>